<gene>
    <name evidence="12" type="ORF">SAMN05421687_102118</name>
</gene>
<evidence type="ECO:0000256" key="1">
    <source>
        <dbReference type="ARBA" id="ARBA00004651"/>
    </source>
</evidence>
<evidence type="ECO:0000256" key="6">
    <source>
        <dbReference type="ARBA" id="ARBA00023053"/>
    </source>
</evidence>
<protein>
    <submittedName>
        <fullName evidence="12">Sodium/proton antiporter, CPA1 family</fullName>
    </submittedName>
</protein>
<dbReference type="GO" id="GO:0015385">
    <property type="term" value="F:sodium:proton antiporter activity"/>
    <property type="evidence" value="ECO:0007669"/>
    <property type="project" value="InterPro"/>
</dbReference>
<sequence length="395" mass="42724">MNVTQVILLLLIGYIVFTIDKKKKNVPIPVVLLIIGIGLSFLPYFSSIEVTEKIIYDIFLPGILFVSAYEFSTKALRRHGPVLAALSTVGMVVMALVLGIVVYAAGGLFVNISLLGAMLVAAILTPTDPVSAISVLEEAADEHIAEVVDGESMINDGTSVVLFTVLVGIYTGEESFQFFGFLGEFLYVSLGGVAVGLLFGWICSKAVHITHHRDYQVMLSIIIAYGAFHAAEHIGVSGVLATVAAGLMLSYEFEHTNKEDHYREALSGFWNVVEPSLLSLVFLLIGIAATTTLASAHWLLVTIILFASIGIRFLIVSGVLGIFHKHRELERKKQAFLVSWAGIRGTMSVFLILSLHALSPEGSEMLLSISFPVVVLSLIIQSLGVYPLSKWLGDG</sequence>
<dbReference type="Pfam" id="PF00999">
    <property type="entry name" value="Na_H_Exchanger"/>
    <property type="match status" value="1"/>
</dbReference>
<keyword evidence="3" id="KW-1003">Cell membrane</keyword>
<dbReference type="STRING" id="570947.SAMN05421687_102118"/>
<dbReference type="GO" id="GO:0015386">
    <property type="term" value="F:potassium:proton antiporter activity"/>
    <property type="evidence" value="ECO:0007669"/>
    <property type="project" value="TreeGrafter"/>
</dbReference>
<proteinExistence type="predicted"/>
<evidence type="ECO:0000256" key="2">
    <source>
        <dbReference type="ARBA" id="ARBA00022448"/>
    </source>
</evidence>
<dbReference type="Proteomes" id="UP000187608">
    <property type="component" value="Unassembled WGS sequence"/>
</dbReference>
<dbReference type="RefSeq" id="WP_076557030.1">
    <property type="nucleotide sequence ID" value="NZ_FTOC01000002.1"/>
</dbReference>
<keyword evidence="5 10" id="KW-1133">Transmembrane helix</keyword>
<keyword evidence="9" id="KW-0739">Sodium transport</keyword>
<evidence type="ECO:0000259" key="11">
    <source>
        <dbReference type="Pfam" id="PF00999"/>
    </source>
</evidence>
<evidence type="ECO:0000256" key="5">
    <source>
        <dbReference type="ARBA" id="ARBA00022989"/>
    </source>
</evidence>
<organism evidence="12 13">
    <name type="scientific">Salimicrobium flavidum</name>
    <dbReference type="NCBI Taxonomy" id="570947"/>
    <lineage>
        <taxon>Bacteria</taxon>
        <taxon>Bacillati</taxon>
        <taxon>Bacillota</taxon>
        <taxon>Bacilli</taxon>
        <taxon>Bacillales</taxon>
        <taxon>Bacillaceae</taxon>
        <taxon>Salimicrobium</taxon>
    </lineage>
</organism>
<dbReference type="GO" id="GO:0098719">
    <property type="term" value="P:sodium ion import across plasma membrane"/>
    <property type="evidence" value="ECO:0007669"/>
    <property type="project" value="TreeGrafter"/>
</dbReference>
<dbReference type="InterPro" id="IPR018422">
    <property type="entry name" value="Cation/H_exchanger_CPA1"/>
</dbReference>
<evidence type="ECO:0000256" key="8">
    <source>
        <dbReference type="ARBA" id="ARBA00023136"/>
    </source>
</evidence>
<keyword evidence="4 10" id="KW-0812">Transmembrane</keyword>
<keyword evidence="13" id="KW-1185">Reference proteome</keyword>
<dbReference type="InterPro" id="IPR038770">
    <property type="entry name" value="Na+/solute_symporter_sf"/>
</dbReference>
<reference evidence="13" key="1">
    <citation type="submission" date="2017-01" db="EMBL/GenBank/DDBJ databases">
        <authorList>
            <person name="Varghese N."/>
            <person name="Submissions S."/>
        </authorList>
    </citation>
    <scope>NUCLEOTIDE SEQUENCE [LARGE SCALE GENOMIC DNA]</scope>
    <source>
        <strain evidence="13">DSM 23127</strain>
    </source>
</reference>
<feature type="transmembrane region" description="Helical" evidence="10">
    <location>
        <begin position="28"/>
        <end position="47"/>
    </location>
</feature>
<dbReference type="AlphaFoldDB" id="A0A1N7ISJ6"/>
<dbReference type="Gene3D" id="1.20.1530.20">
    <property type="match status" value="1"/>
</dbReference>
<dbReference type="OrthoDB" id="9809206at2"/>
<dbReference type="EMBL" id="FTOC01000002">
    <property type="protein sequence ID" value="SIS40068.1"/>
    <property type="molecule type" value="Genomic_DNA"/>
</dbReference>
<evidence type="ECO:0000313" key="13">
    <source>
        <dbReference type="Proteomes" id="UP000187608"/>
    </source>
</evidence>
<feature type="transmembrane region" description="Helical" evidence="10">
    <location>
        <begin position="185"/>
        <end position="203"/>
    </location>
</feature>
<feature type="transmembrane region" description="Helical" evidence="10">
    <location>
        <begin position="365"/>
        <end position="386"/>
    </location>
</feature>
<dbReference type="GO" id="GO:0005886">
    <property type="term" value="C:plasma membrane"/>
    <property type="evidence" value="ECO:0007669"/>
    <property type="project" value="UniProtKB-SubCell"/>
</dbReference>
<accession>A0A1N7ISJ6</accession>
<dbReference type="PANTHER" id="PTHR10110">
    <property type="entry name" value="SODIUM/HYDROGEN EXCHANGER"/>
    <property type="match status" value="1"/>
</dbReference>
<dbReference type="PANTHER" id="PTHR10110:SF86">
    <property type="entry name" value="SODIUM_HYDROGEN EXCHANGER 7"/>
    <property type="match status" value="1"/>
</dbReference>
<feature type="transmembrane region" description="Helical" evidence="10">
    <location>
        <begin position="108"/>
        <end position="127"/>
    </location>
</feature>
<feature type="domain" description="Cation/H+ exchanger transmembrane" evidence="11">
    <location>
        <begin position="8"/>
        <end position="391"/>
    </location>
</feature>
<evidence type="ECO:0000256" key="10">
    <source>
        <dbReference type="SAM" id="Phobius"/>
    </source>
</evidence>
<feature type="transmembrane region" description="Helical" evidence="10">
    <location>
        <begin position="296"/>
        <end position="323"/>
    </location>
</feature>
<evidence type="ECO:0000313" key="12">
    <source>
        <dbReference type="EMBL" id="SIS40068.1"/>
    </source>
</evidence>
<keyword evidence="7" id="KW-0406">Ion transport</keyword>
<keyword evidence="2" id="KW-0813">Transport</keyword>
<comment type="subcellular location">
    <subcellularLocation>
        <location evidence="1">Cell membrane</location>
        <topology evidence="1">Multi-pass membrane protein</topology>
    </subcellularLocation>
</comment>
<dbReference type="GO" id="GO:0051453">
    <property type="term" value="P:regulation of intracellular pH"/>
    <property type="evidence" value="ECO:0007669"/>
    <property type="project" value="TreeGrafter"/>
</dbReference>
<feature type="transmembrane region" description="Helical" evidence="10">
    <location>
        <begin position="265"/>
        <end position="290"/>
    </location>
</feature>
<evidence type="ECO:0000256" key="9">
    <source>
        <dbReference type="ARBA" id="ARBA00023201"/>
    </source>
</evidence>
<keyword evidence="8 10" id="KW-0472">Membrane</keyword>
<keyword evidence="6" id="KW-0915">Sodium</keyword>
<feature type="transmembrane region" description="Helical" evidence="10">
    <location>
        <begin position="83"/>
        <end position="103"/>
    </location>
</feature>
<name>A0A1N7ISJ6_9BACI</name>
<evidence type="ECO:0000256" key="7">
    <source>
        <dbReference type="ARBA" id="ARBA00023065"/>
    </source>
</evidence>
<dbReference type="InterPro" id="IPR006153">
    <property type="entry name" value="Cation/H_exchanger_TM"/>
</dbReference>
<evidence type="ECO:0000256" key="3">
    <source>
        <dbReference type="ARBA" id="ARBA00022475"/>
    </source>
</evidence>
<feature type="transmembrane region" description="Helical" evidence="10">
    <location>
        <begin position="335"/>
        <end position="359"/>
    </location>
</feature>
<evidence type="ECO:0000256" key="4">
    <source>
        <dbReference type="ARBA" id="ARBA00022692"/>
    </source>
</evidence>